<evidence type="ECO:0000259" key="3">
    <source>
        <dbReference type="Pfam" id="PF20014"/>
    </source>
</evidence>
<dbReference type="Pfam" id="PF20013">
    <property type="entry name" value="GAP1-N2"/>
    <property type="match status" value="1"/>
</dbReference>
<accession>A0A6B8WBW4</accession>
<evidence type="ECO:0000313" key="5">
    <source>
        <dbReference type="Proteomes" id="UP000424462"/>
    </source>
</evidence>
<dbReference type="KEGG" id="cok:COCCU_12230"/>
<sequence>MGPMSPWTHVTYASFRNASGQGGWRTGPSISAAEEHHQLVAEHAPTSLIPVQTFDDFIGSKAIAELPRRFEYQPLKKGALIMQSVPAGKDATGRPGNVFTHAVIDRDLDIPLKAQYPINFFRSPDLLTPFRATEVNAVSLEPGLAEPRPGSKSDLYASWMLVKELYGDRSGALHRLQDVLQAGKEQAVLLLEDPDQAAFWLMALSSTLTPAEARRLLSFSTFERAAALPTQDFRNGLLPVLVLPAQDKHQLVGRRGIQLIDPDDPATHTPELTGSWAQLTTGLLRSGLAGDELPAELMAANESARVTYRLGDGLARLVRKHAAKLPAELVKLADQQLDQGKAAAPRAPVGDYLPHRRGDLAWVEKVIANPLLADPSRMPPNETWQAFQIGKLPPQKQQSLREQAMKNLELIYAAPILTLIYYVDFLLQTQLLVEKINGSEFRSHFNHFPAMDEWQQGRALHPGAHSQLHFQFERANREYGYSHSVQPTTRAPRGQVEQHRVIPEPPFSGVGSGPDREPAGAEKWLAKIGLRVPIGSLIMVLRAKDTPVMLQRLLDEEVIENSPEDYSDELLRVYYSVVLRAEIQRVLHEDAIKETALTNQLTELTRRAVQHRVEPLAEVGGDLAEASLKDLGRTIADQDYQDLPWNDREMAALLRLVESYTRKDYIRRSEKINLVFGLVAQAMLARLKEKTPPVQQTSSPSKNTEPRTAPSGERRRPESPATEPPPATQSRRRFRMKNKNKEKN</sequence>
<feature type="domain" description="GTPase-associated protein 1 middle" evidence="3">
    <location>
        <begin position="172"/>
        <end position="226"/>
    </location>
</feature>
<feature type="region of interest" description="Disordered" evidence="1">
    <location>
        <begin position="689"/>
        <end position="744"/>
    </location>
</feature>
<keyword evidence="5" id="KW-1185">Reference proteome</keyword>
<protein>
    <submittedName>
        <fullName evidence="4">Uncharacterized protein</fullName>
    </submittedName>
</protein>
<dbReference type="Pfam" id="PF20014">
    <property type="entry name" value="GAP1-M"/>
    <property type="match status" value="1"/>
</dbReference>
<evidence type="ECO:0000256" key="1">
    <source>
        <dbReference type="SAM" id="MobiDB-lite"/>
    </source>
</evidence>
<reference evidence="4 5" key="1">
    <citation type="submission" date="2019-11" db="EMBL/GenBank/DDBJ databases">
        <title>Complete genome sequence of Corynebacterium kalinowskii 1959, a novel Corynebacterium species isolated from soil of a small paddock in Vilsendorf, Germany.</title>
        <authorList>
            <person name="Schaffert L."/>
            <person name="Ruwe M."/>
            <person name="Milse J."/>
            <person name="Hanuschka K."/>
            <person name="Ortseifen V."/>
            <person name="Droste J."/>
            <person name="Brandt D."/>
            <person name="Schlueter L."/>
            <person name="Kutter Y."/>
            <person name="Vinke S."/>
            <person name="Viehoefer P."/>
            <person name="Jacob L."/>
            <person name="Luebke N.-C."/>
            <person name="Schulte-Berndt E."/>
            <person name="Hain C."/>
            <person name="Linder M."/>
            <person name="Schmidt P."/>
            <person name="Wollenschlaeger L."/>
            <person name="Luttermann T."/>
            <person name="Thieme E."/>
            <person name="Hassa J."/>
            <person name="Haak M."/>
            <person name="Wittchen M."/>
            <person name="Mentz A."/>
            <person name="Persicke M."/>
            <person name="Busche T."/>
            <person name="Ruckert C."/>
        </authorList>
    </citation>
    <scope>NUCLEOTIDE SEQUENCE [LARGE SCALE GENOMIC DNA]</scope>
    <source>
        <strain evidence="4 5">2039</strain>
    </source>
</reference>
<feature type="compositionally biased region" description="Polar residues" evidence="1">
    <location>
        <begin position="693"/>
        <end position="703"/>
    </location>
</feature>
<feature type="domain" description="GTPase-associated protein 1 N-terminal" evidence="2">
    <location>
        <begin position="7"/>
        <end position="134"/>
    </location>
</feature>
<dbReference type="Proteomes" id="UP000424462">
    <property type="component" value="Chromosome"/>
</dbReference>
<evidence type="ECO:0000259" key="2">
    <source>
        <dbReference type="Pfam" id="PF20013"/>
    </source>
</evidence>
<dbReference type="EMBL" id="CP046455">
    <property type="protein sequence ID" value="QGU08346.1"/>
    <property type="molecule type" value="Genomic_DNA"/>
</dbReference>
<gene>
    <name evidence="4" type="ORF">COCCU_12230</name>
</gene>
<evidence type="ECO:0000313" key="4">
    <source>
        <dbReference type="EMBL" id="QGU08346.1"/>
    </source>
</evidence>
<dbReference type="InterPro" id="IPR045402">
    <property type="entry name" value="GAP1-N2"/>
</dbReference>
<dbReference type="InterPro" id="IPR045401">
    <property type="entry name" value="GAP1-M"/>
</dbReference>
<organism evidence="4 5">
    <name type="scientific">Corynebacterium occultum</name>
    <dbReference type="NCBI Taxonomy" id="2675219"/>
    <lineage>
        <taxon>Bacteria</taxon>
        <taxon>Bacillati</taxon>
        <taxon>Actinomycetota</taxon>
        <taxon>Actinomycetes</taxon>
        <taxon>Mycobacteriales</taxon>
        <taxon>Corynebacteriaceae</taxon>
        <taxon>Corynebacterium</taxon>
    </lineage>
</organism>
<proteinExistence type="predicted"/>
<dbReference type="AlphaFoldDB" id="A0A6B8WBW4"/>
<name>A0A6B8WBW4_9CORY</name>